<dbReference type="InterPro" id="IPR051795">
    <property type="entry name" value="Glycosyl_Hydrlase_43"/>
</dbReference>
<evidence type="ECO:0000256" key="3">
    <source>
        <dbReference type="ARBA" id="ARBA00023295"/>
    </source>
</evidence>
<dbReference type="Pfam" id="PF04616">
    <property type="entry name" value="Glyco_hydro_43"/>
    <property type="match status" value="1"/>
</dbReference>
<organism evidence="6 7">
    <name type="scientific">Fusarium acuminatum</name>
    <dbReference type="NCBI Taxonomy" id="5515"/>
    <lineage>
        <taxon>Eukaryota</taxon>
        <taxon>Fungi</taxon>
        <taxon>Dikarya</taxon>
        <taxon>Ascomycota</taxon>
        <taxon>Pezizomycotina</taxon>
        <taxon>Sordariomycetes</taxon>
        <taxon>Hypocreomycetidae</taxon>
        <taxon>Hypocreales</taxon>
        <taxon>Nectriaceae</taxon>
        <taxon>Fusarium</taxon>
        <taxon>Fusarium tricinctum species complex</taxon>
    </lineage>
</organism>
<dbReference type="Pfam" id="PF17851">
    <property type="entry name" value="GH43_C2"/>
    <property type="match status" value="1"/>
</dbReference>
<dbReference type="GO" id="GO:0016787">
    <property type="term" value="F:hydrolase activity"/>
    <property type="evidence" value="ECO:0007669"/>
    <property type="project" value="UniProtKB-KW"/>
</dbReference>
<proteinExistence type="inferred from homology"/>
<evidence type="ECO:0000259" key="5">
    <source>
        <dbReference type="Pfam" id="PF17851"/>
    </source>
</evidence>
<feature type="domain" description="Beta-xylosidase C-terminal Concanavalin A-like" evidence="5">
    <location>
        <begin position="396"/>
        <end position="592"/>
    </location>
</feature>
<protein>
    <submittedName>
        <fullName evidence="6">Xylosidase glycosyl hydrolase</fullName>
    </submittedName>
</protein>
<dbReference type="EMBL" id="CP151266">
    <property type="protein sequence ID" value="WZH49840.1"/>
    <property type="molecule type" value="Genomic_DNA"/>
</dbReference>
<dbReference type="InterPro" id="IPR013320">
    <property type="entry name" value="ConA-like_dom_sf"/>
</dbReference>
<dbReference type="SUPFAM" id="SSF49899">
    <property type="entry name" value="Concanavalin A-like lectins/glucanases"/>
    <property type="match status" value="1"/>
</dbReference>
<dbReference type="InterPro" id="IPR041542">
    <property type="entry name" value="GH43_C2"/>
</dbReference>
<evidence type="ECO:0000256" key="1">
    <source>
        <dbReference type="ARBA" id="ARBA00009865"/>
    </source>
</evidence>
<keyword evidence="7" id="KW-1185">Reference proteome</keyword>
<accession>A0ABZ2XBN4</accession>
<keyword evidence="2 4" id="KW-0378">Hydrolase</keyword>
<sequence length="595" mass="66852">MFRVWNERSRLPKLLLQAEDPSLALPDMDQTKGDYDMLREEYKYRRLFTYDYQRLGFSLSACKMRVSSLLAGVTLWVTSLAPAVAEPIPRADTFKNPIIYSDFPDNDVFLGPDNNYYFSASNFHFSPGAPILRSKDLLNWDLIGHSIPRLTFGDGYDLPNGQRSYRGGTWASSLRYRKSNGQWYWIGCVNFWNTWVFTADKPEGPWTNRGNFGNENCYYDNGILIDDDDTMYVVYGSKDVRVSQLSKDGYSQVKTQPVFSNKDAGVEDMEGNRMYKINGLYYILNDSPSNTQTWIWKSKSPWGPYERKVFVDRATPPISGGNSPHQGSLVKTPSGDWYFMSFTWAYPAGRLPVLAPVRWGSDGFPTLVKGDNGGWGASYPTLPGTSGVTKNWTRTDTFAGTSLAPSWEWNHNPDTNSFTVNNGLTLRTASVTNDIFQARNTLSHRTHGDHPVGTVKISFANMKDGDRAGLSAFRDQSAYIGIHRTDGKFTLATKHGMVQDEWNGETKQLGEVKATAAVPSGKTSVWLRIQMDTNPAGTGNTVFSYSWDGSKYETFGPNFKLYNGWAFFIAYRFGIFNYAETALGGSIKVESFTAA</sequence>
<dbReference type="Proteomes" id="UP001489902">
    <property type="component" value="Chromosome 7"/>
</dbReference>
<dbReference type="InterPro" id="IPR006710">
    <property type="entry name" value="Glyco_hydro_43"/>
</dbReference>
<reference evidence="6 7" key="1">
    <citation type="submission" date="2024-04" db="EMBL/GenBank/DDBJ databases">
        <title>Complete genome sequence of Fusarium acuminatum.</title>
        <authorList>
            <person name="Lan B."/>
        </authorList>
    </citation>
    <scope>NUCLEOTIDE SEQUENCE [LARGE SCALE GENOMIC DNA]</scope>
    <source>
        <strain evidence="6">1A</strain>
    </source>
</reference>
<dbReference type="PANTHER" id="PTHR42812:SF15">
    <property type="entry name" value="HYDROLASE, PUTATIVE (AFU_ORTHOLOGUE AFUA_2G00930)-RELATED"/>
    <property type="match status" value="1"/>
</dbReference>
<evidence type="ECO:0000256" key="2">
    <source>
        <dbReference type="ARBA" id="ARBA00022801"/>
    </source>
</evidence>
<dbReference type="Gene3D" id="2.60.120.200">
    <property type="match status" value="1"/>
</dbReference>
<dbReference type="SUPFAM" id="SSF75005">
    <property type="entry name" value="Arabinanase/levansucrase/invertase"/>
    <property type="match status" value="1"/>
</dbReference>
<dbReference type="CDD" id="cd09001">
    <property type="entry name" value="GH43_FsAxh1-like"/>
    <property type="match status" value="1"/>
</dbReference>
<dbReference type="Gene3D" id="2.115.10.20">
    <property type="entry name" value="Glycosyl hydrolase domain, family 43"/>
    <property type="match status" value="1"/>
</dbReference>
<dbReference type="InterPro" id="IPR023296">
    <property type="entry name" value="Glyco_hydro_beta-prop_sf"/>
</dbReference>
<name>A0ABZ2XBN4_9HYPO</name>
<evidence type="ECO:0000256" key="4">
    <source>
        <dbReference type="RuleBase" id="RU361187"/>
    </source>
</evidence>
<comment type="similarity">
    <text evidence="1 4">Belongs to the glycosyl hydrolase 43 family.</text>
</comment>
<keyword evidence="3 4" id="KW-0326">Glycosidase</keyword>
<evidence type="ECO:0000313" key="7">
    <source>
        <dbReference type="Proteomes" id="UP001489902"/>
    </source>
</evidence>
<dbReference type="PANTHER" id="PTHR42812">
    <property type="entry name" value="BETA-XYLOSIDASE"/>
    <property type="match status" value="1"/>
</dbReference>
<gene>
    <name evidence="6" type="ORF">QYS62_011058</name>
</gene>
<evidence type="ECO:0000313" key="6">
    <source>
        <dbReference type="EMBL" id="WZH49840.1"/>
    </source>
</evidence>